<comment type="caution">
    <text evidence="3">The sequence shown here is derived from an EMBL/GenBank/DDBJ whole genome shotgun (WGS) entry which is preliminary data.</text>
</comment>
<reference evidence="3 4" key="1">
    <citation type="journal article" date="2019" name="Sci. Rep.">
        <title>Orb-weaving spider Araneus ventricosus genome elucidates the spidroin gene catalogue.</title>
        <authorList>
            <person name="Kono N."/>
            <person name="Nakamura H."/>
            <person name="Ohtoshi R."/>
            <person name="Moran D.A.P."/>
            <person name="Shinohara A."/>
            <person name="Yoshida Y."/>
            <person name="Fujiwara M."/>
            <person name="Mori M."/>
            <person name="Tomita M."/>
            <person name="Arakawa K."/>
        </authorList>
    </citation>
    <scope>NUCLEOTIDE SEQUENCE [LARGE SCALE GENOMIC DNA]</scope>
</reference>
<dbReference type="CDD" id="cd09276">
    <property type="entry name" value="Rnase_HI_RT_non_LTR"/>
    <property type="match status" value="2"/>
</dbReference>
<name>A0A4Y2WRK7_ARAVE</name>
<evidence type="ECO:0000259" key="1">
    <source>
        <dbReference type="PROSITE" id="PS50878"/>
    </source>
</evidence>
<dbReference type="Proteomes" id="UP000499080">
    <property type="component" value="Unassembled WGS sequence"/>
</dbReference>
<evidence type="ECO:0008006" key="5">
    <source>
        <dbReference type="Google" id="ProtNLM"/>
    </source>
</evidence>
<dbReference type="Gene3D" id="3.30.420.10">
    <property type="entry name" value="Ribonuclease H-like superfamily/Ribonuclease H"/>
    <property type="match status" value="2"/>
</dbReference>
<feature type="domain" description="RNase H type-1" evidence="2">
    <location>
        <begin position="489"/>
        <end position="618"/>
    </location>
</feature>
<feature type="domain" description="Reverse transcriptase" evidence="1">
    <location>
        <begin position="1"/>
        <end position="149"/>
    </location>
</feature>
<dbReference type="Pfam" id="PF00078">
    <property type="entry name" value="RVT_1"/>
    <property type="match status" value="1"/>
</dbReference>
<protein>
    <recommendedName>
        <fullName evidence="5">RNA-directed DNA polymerase from mobile element jockey</fullName>
    </recommendedName>
</protein>
<dbReference type="EMBL" id="BGPR01063667">
    <property type="protein sequence ID" value="GBO38832.1"/>
    <property type="molecule type" value="Genomic_DNA"/>
</dbReference>
<keyword evidence="4" id="KW-1185">Reference proteome</keyword>
<dbReference type="PANTHER" id="PTHR33481:SF1">
    <property type="entry name" value="ENDONUCLEASE_EXONUCLEASE_PHOSPHATASE DOMAIN-CONTAINING PROTEIN-RELATED"/>
    <property type="match status" value="1"/>
</dbReference>
<gene>
    <name evidence="3" type="ORF">AVEN_229993_1</name>
</gene>
<dbReference type="AlphaFoldDB" id="A0A4Y2WRK7"/>
<dbReference type="GO" id="GO:0042575">
    <property type="term" value="C:DNA polymerase complex"/>
    <property type="evidence" value="ECO:0007669"/>
    <property type="project" value="UniProtKB-ARBA"/>
</dbReference>
<dbReference type="InterPro" id="IPR043502">
    <property type="entry name" value="DNA/RNA_pol_sf"/>
</dbReference>
<dbReference type="Pfam" id="PF00075">
    <property type="entry name" value="RNase_H"/>
    <property type="match status" value="2"/>
</dbReference>
<dbReference type="GO" id="GO:0004523">
    <property type="term" value="F:RNA-DNA hybrid ribonuclease activity"/>
    <property type="evidence" value="ECO:0007669"/>
    <property type="project" value="InterPro"/>
</dbReference>
<dbReference type="InterPro" id="IPR002156">
    <property type="entry name" value="RNaseH_domain"/>
</dbReference>
<dbReference type="PANTHER" id="PTHR33481">
    <property type="entry name" value="REVERSE TRANSCRIPTASE"/>
    <property type="match status" value="1"/>
</dbReference>
<dbReference type="InterPro" id="IPR000477">
    <property type="entry name" value="RT_dom"/>
</dbReference>
<dbReference type="GO" id="GO:0003676">
    <property type="term" value="F:nucleic acid binding"/>
    <property type="evidence" value="ECO:0007669"/>
    <property type="project" value="InterPro"/>
</dbReference>
<dbReference type="OrthoDB" id="6436497at2759"/>
<feature type="domain" description="RNase H type-1" evidence="2">
    <location>
        <begin position="360"/>
        <end position="488"/>
    </location>
</feature>
<organism evidence="3 4">
    <name type="scientific">Araneus ventricosus</name>
    <name type="common">Orbweaver spider</name>
    <name type="synonym">Epeira ventricosa</name>
    <dbReference type="NCBI Taxonomy" id="182803"/>
    <lineage>
        <taxon>Eukaryota</taxon>
        <taxon>Metazoa</taxon>
        <taxon>Ecdysozoa</taxon>
        <taxon>Arthropoda</taxon>
        <taxon>Chelicerata</taxon>
        <taxon>Arachnida</taxon>
        <taxon>Araneae</taxon>
        <taxon>Araneomorphae</taxon>
        <taxon>Entelegynae</taxon>
        <taxon>Araneoidea</taxon>
        <taxon>Araneidae</taxon>
        <taxon>Araneus</taxon>
    </lineage>
</organism>
<dbReference type="InterPro" id="IPR012337">
    <property type="entry name" value="RNaseH-like_sf"/>
</dbReference>
<proteinExistence type="predicted"/>
<dbReference type="SUPFAM" id="SSF56672">
    <property type="entry name" value="DNA/RNA polymerases"/>
    <property type="match status" value="1"/>
</dbReference>
<evidence type="ECO:0000313" key="4">
    <source>
        <dbReference type="Proteomes" id="UP000499080"/>
    </source>
</evidence>
<evidence type="ECO:0000313" key="3">
    <source>
        <dbReference type="EMBL" id="GBO38832.1"/>
    </source>
</evidence>
<accession>A0A4Y2WRK7</accession>
<dbReference type="SUPFAM" id="SSF53098">
    <property type="entry name" value="Ribonuclease H-like"/>
    <property type="match status" value="2"/>
</dbReference>
<dbReference type="GO" id="GO:0071897">
    <property type="term" value="P:DNA biosynthetic process"/>
    <property type="evidence" value="ECO:0007669"/>
    <property type="project" value="UniProtKB-ARBA"/>
</dbReference>
<dbReference type="PROSITE" id="PS50878">
    <property type="entry name" value="RT_POL"/>
    <property type="match status" value="1"/>
</dbReference>
<dbReference type="InterPro" id="IPR036397">
    <property type="entry name" value="RNaseH_sf"/>
</dbReference>
<sequence length="758" mass="87032">MGLRGNLPIFIQKFLKNRFFRVRIGNEYSHRFNQNEGVPQGSVLSVTLFILHLSRILHVLPSSVSGTLYVDDLQISCQGSNMALMERQLQKAVNKLTTWCDENGHSLSPEKSRCVHFCRKRNLHPDPVIQIRGVDIPVVQEIRFLGVIFDHKLTFIPHVLHLRKKCERSLNILKVLSTTTWGADRTSLLRIYQSVILSRIDYGCEVYGCARSSILRNLDTVHHSALRICSGAFRTSPVHSLYVVCHQLPLHLRRKMLCAQYFFRLQCHPTHTLRRMTLPIGLGRLYNARPSNVLPFCERIKRSIADSGFPNVQICPIDFLSFAPWDVPQISFQNPFSEFHKSTTAPAVFQQLFCYHRLQFSAHVPIFTDGSKTSSHVGCGIVVAQEIFSRKLHNMCSVLTAELMAILFALEKISCFHTQKFCIYSDSMSALEALSHPHDRAHPLVLDIVCLLRNLQSRGLEILFCWIPSHVGINGNESADAAAKSATIYFERPLPYSDVKKWFSHHIKSLWQELWDQQTRNKLRTIHPLIAEFTAIFLALERISDLLEHKFCIYSDSKSALEALSHPQNGTHPLALDILCLLQSLQARDFQILFCWLPGHVGIKGNELADAAAKTATTSWQQPLPYADIKKFISNHVHNLWQISWDRQVSNKLHSIKPRITLWPALPVRELDVRMTRLRIGHTHFTHKYLLFGERVPRCNTCHVDFTVIHILTECPLFNHHRLNFFKTSSPDICDLVGERPHPNVFIFLKIIAFYHFI</sequence>
<evidence type="ECO:0000259" key="2">
    <source>
        <dbReference type="PROSITE" id="PS50879"/>
    </source>
</evidence>
<dbReference type="PROSITE" id="PS50879">
    <property type="entry name" value="RNASE_H_1"/>
    <property type="match status" value="2"/>
</dbReference>